<reference evidence="1" key="1">
    <citation type="journal article" date="2015" name="Nature">
        <title>Complex archaea that bridge the gap between prokaryotes and eukaryotes.</title>
        <authorList>
            <person name="Spang A."/>
            <person name="Saw J.H."/>
            <person name="Jorgensen S.L."/>
            <person name="Zaremba-Niedzwiedzka K."/>
            <person name="Martijn J."/>
            <person name="Lind A.E."/>
            <person name="van Eijk R."/>
            <person name="Schleper C."/>
            <person name="Guy L."/>
            <person name="Ettema T.J."/>
        </authorList>
    </citation>
    <scope>NUCLEOTIDE SEQUENCE</scope>
</reference>
<organism evidence="1">
    <name type="scientific">marine sediment metagenome</name>
    <dbReference type="NCBI Taxonomy" id="412755"/>
    <lineage>
        <taxon>unclassified sequences</taxon>
        <taxon>metagenomes</taxon>
        <taxon>ecological metagenomes</taxon>
    </lineage>
</organism>
<evidence type="ECO:0000313" key="1">
    <source>
        <dbReference type="EMBL" id="KKM19536.1"/>
    </source>
</evidence>
<sequence length="53" mass="6063">MYQILGQDLLGFHPDSIFRRDGTDVSGTELYPDNLNPSNAGDLKNMEARMERY</sequence>
<dbReference type="AlphaFoldDB" id="A0A0F9HVV1"/>
<gene>
    <name evidence="1" type="ORF">LCGC14_1654650</name>
</gene>
<comment type="caution">
    <text evidence="1">The sequence shown here is derived from an EMBL/GenBank/DDBJ whole genome shotgun (WGS) entry which is preliminary data.</text>
</comment>
<name>A0A0F9HVV1_9ZZZZ</name>
<protein>
    <submittedName>
        <fullName evidence="1">Uncharacterized protein</fullName>
    </submittedName>
</protein>
<accession>A0A0F9HVV1</accession>
<dbReference type="EMBL" id="LAZR01013963">
    <property type="protein sequence ID" value="KKM19536.1"/>
    <property type="molecule type" value="Genomic_DNA"/>
</dbReference>
<proteinExistence type="predicted"/>
<feature type="non-terminal residue" evidence="1">
    <location>
        <position position="53"/>
    </location>
</feature>